<feature type="region of interest" description="Disordered" evidence="2">
    <location>
        <begin position="135"/>
        <end position="167"/>
    </location>
</feature>
<dbReference type="AlphaFoldDB" id="A0A2H3DUP0"/>
<proteinExistence type="predicted"/>
<evidence type="ECO:0000256" key="1">
    <source>
        <dbReference type="SAM" id="Coils"/>
    </source>
</evidence>
<dbReference type="STRING" id="47427.A0A2H3DUP0"/>
<reference evidence="4" key="1">
    <citation type="journal article" date="2017" name="Nat. Ecol. Evol.">
        <title>Genome expansion and lineage-specific genetic innovations in the forest pathogenic fungi Armillaria.</title>
        <authorList>
            <person name="Sipos G."/>
            <person name="Prasanna A.N."/>
            <person name="Walter M.C."/>
            <person name="O'Connor E."/>
            <person name="Balint B."/>
            <person name="Krizsan K."/>
            <person name="Kiss B."/>
            <person name="Hess J."/>
            <person name="Varga T."/>
            <person name="Slot J."/>
            <person name="Riley R."/>
            <person name="Boka B."/>
            <person name="Rigling D."/>
            <person name="Barry K."/>
            <person name="Lee J."/>
            <person name="Mihaltcheva S."/>
            <person name="LaButti K."/>
            <person name="Lipzen A."/>
            <person name="Waldron R."/>
            <person name="Moloney N.M."/>
            <person name="Sperisen C."/>
            <person name="Kredics L."/>
            <person name="Vagvoelgyi C."/>
            <person name="Patrignani A."/>
            <person name="Fitzpatrick D."/>
            <person name="Nagy I."/>
            <person name="Doyle S."/>
            <person name="Anderson J.B."/>
            <person name="Grigoriev I.V."/>
            <person name="Gueldener U."/>
            <person name="Muensterkoetter M."/>
            <person name="Nagy L.G."/>
        </authorList>
    </citation>
    <scope>NUCLEOTIDE SEQUENCE [LARGE SCALE GENOMIC DNA]</scope>
    <source>
        <strain evidence="4">Ar21-2</strain>
    </source>
</reference>
<dbReference type="InParanoid" id="A0A2H3DUP0"/>
<dbReference type="EMBL" id="KZ293647">
    <property type="protein sequence ID" value="PBK98939.1"/>
    <property type="molecule type" value="Genomic_DNA"/>
</dbReference>
<name>A0A2H3DUP0_ARMGA</name>
<feature type="coiled-coil region" evidence="1">
    <location>
        <begin position="356"/>
        <end position="383"/>
    </location>
</feature>
<evidence type="ECO:0000313" key="4">
    <source>
        <dbReference type="Proteomes" id="UP000217790"/>
    </source>
</evidence>
<dbReference type="OMA" id="ARELDNC"/>
<feature type="compositionally biased region" description="Polar residues" evidence="2">
    <location>
        <begin position="150"/>
        <end position="167"/>
    </location>
</feature>
<accession>A0A2H3DUP0</accession>
<keyword evidence="1" id="KW-0175">Coiled coil</keyword>
<evidence type="ECO:0000313" key="3">
    <source>
        <dbReference type="EMBL" id="PBK98939.1"/>
    </source>
</evidence>
<sequence>MPFEWFTQLYYTFVRFIMQKDDSAPEMRVFSKARDVTNASLLLKTLKENHPFLEDGLGNIIVTQVEYCKCCLSKGHGNHWEHEFLLVTLKESVGARRTAFLMVDRLIDDRKEYAEGQDGLLADIAKHQREAIIDIEATESTESTDSIDSNSTVESPSRASPAAQQWTTPSYIQRSGDKFKRSKGDLPNAIDRLIILPNKRAVARELDNHPFDILMTMDLTRSQNHRSVALEHFAHLLRTTSRNTPQYHYIFAQCYWYAYTIWRVLEIETQPHIRRFEQAERQCSYSGYGKSVVLGKGEFVNMVRSPETIRAQWEAEKPPEDQRWAEKKQALHEDARREAEGRLKAEERCRLEAEGRLQAEAALRESQARERELQRRLEDFERLNRPANAI</sequence>
<organism evidence="3 4">
    <name type="scientific">Armillaria gallica</name>
    <name type="common">Bulbous honey fungus</name>
    <name type="synonym">Armillaria bulbosa</name>
    <dbReference type="NCBI Taxonomy" id="47427"/>
    <lineage>
        <taxon>Eukaryota</taxon>
        <taxon>Fungi</taxon>
        <taxon>Dikarya</taxon>
        <taxon>Basidiomycota</taxon>
        <taxon>Agaricomycotina</taxon>
        <taxon>Agaricomycetes</taxon>
        <taxon>Agaricomycetidae</taxon>
        <taxon>Agaricales</taxon>
        <taxon>Marasmiineae</taxon>
        <taxon>Physalacriaceae</taxon>
        <taxon>Armillaria</taxon>
    </lineage>
</organism>
<evidence type="ECO:0000256" key="2">
    <source>
        <dbReference type="SAM" id="MobiDB-lite"/>
    </source>
</evidence>
<dbReference type="Proteomes" id="UP000217790">
    <property type="component" value="Unassembled WGS sequence"/>
</dbReference>
<gene>
    <name evidence="3" type="ORF">ARMGADRAFT_1007580</name>
</gene>
<keyword evidence="4" id="KW-1185">Reference proteome</keyword>
<protein>
    <submittedName>
        <fullName evidence="3">Uncharacterized protein</fullName>
    </submittedName>
</protein>
<feature type="compositionally biased region" description="Low complexity" evidence="2">
    <location>
        <begin position="135"/>
        <end position="149"/>
    </location>
</feature>
<feature type="region of interest" description="Disordered" evidence="2">
    <location>
        <begin position="315"/>
        <end position="343"/>
    </location>
</feature>